<dbReference type="RefSeq" id="WP_150207823.1">
    <property type="nucleotide sequence ID" value="NZ_CP029190.1"/>
</dbReference>
<dbReference type="InterPro" id="IPR046701">
    <property type="entry name" value="DUF6571"/>
</dbReference>
<dbReference type="EMBL" id="CP029190">
    <property type="protein sequence ID" value="QES48473.1"/>
    <property type="molecule type" value="Genomic_DNA"/>
</dbReference>
<dbReference type="Pfam" id="PF20211">
    <property type="entry name" value="DUF6571"/>
    <property type="match status" value="1"/>
</dbReference>
<feature type="region of interest" description="Disordered" evidence="1">
    <location>
        <begin position="723"/>
        <end position="757"/>
    </location>
</feature>
<proteinExistence type="predicted"/>
<dbReference type="AlphaFoldDB" id="A0A5P2D136"/>
<feature type="domain" description="DUF6571" evidence="2">
    <location>
        <begin position="190"/>
        <end position="411"/>
    </location>
</feature>
<gene>
    <name evidence="3" type="ORF">DEJ50_12245</name>
</gene>
<evidence type="ECO:0000313" key="3">
    <source>
        <dbReference type="EMBL" id="QES48473.1"/>
    </source>
</evidence>
<evidence type="ECO:0000256" key="1">
    <source>
        <dbReference type="SAM" id="MobiDB-lite"/>
    </source>
</evidence>
<name>A0A5P2D136_STRVZ</name>
<evidence type="ECO:0000313" key="4">
    <source>
        <dbReference type="Proteomes" id="UP000325211"/>
    </source>
</evidence>
<accession>A0A5P2D136</accession>
<protein>
    <recommendedName>
        <fullName evidence="2">DUF6571 domain-containing protein</fullName>
    </recommendedName>
</protein>
<feature type="compositionally biased region" description="Basic and acidic residues" evidence="1">
    <location>
        <begin position="729"/>
        <end position="739"/>
    </location>
</feature>
<evidence type="ECO:0000259" key="2">
    <source>
        <dbReference type="Pfam" id="PF20211"/>
    </source>
</evidence>
<reference evidence="3 4" key="1">
    <citation type="submission" date="2018-05" db="EMBL/GenBank/DDBJ databases">
        <title>Streptomyces venezuelae.</title>
        <authorList>
            <person name="Kim W."/>
            <person name="Lee N."/>
            <person name="Cho B.-K."/>
        </authorList>
    </citation>
    <scope>NUCLEOTIDE SEQUENCE [LARGE SCALE GENOMIC DNA]</scope>
    <source>
        <strain evidence="3 4">ATCC 21782</strain>
    </source>
</reference>
<dbReference type="OrthoDB" id="3846417at2"/>
<sequence>MLTFENVMNAPLDKLQTAVTDWGAMVGKLEELAREAREGMKAKADKAEWSGVTAGAGRPFIAKVAKEFEDAAAQAKGVHQLLGDAHTTFKEARDQLKQAAEVDAPKAGFRVDADGRVSRVPFPDPGTENAARHDPEYMQTAQRHRGEWQRKIDALIESCDDADQSLARALQANVTDEHNFTRPKYTTLDGEQADRAATLMDKLVKGGTARNPEALRELEELLDDNRQDPEFATAFYRQVGAEGTLHAYTVLSLDATSLGKAGQDRIDMVANIQSDMGAMLGLATQKNVPNHLDAAWTTELMKAGRKEIDASRRIAGPGATIYGYQALGALLREGTYDKDFLTSVGRDMVAMDRKNPKAWEHGAPIGLNAALNHNSEGGSGFYPLTGLMEALGNNPDAATAFFNEPVREDSNKDGIVTLADKAVDGQHGKDQGMVDYMLDKKAWVSGFDGKGGVFLPGQEALGGALMAAVSGRPAGDVDAQPVTHTGPMTDVMERVVDKIGDNPDLVAKAGEEGEPLSGLSGVFGQMAAEYAADMQAALGNEGGHIKGPEVMAEFDKYEMSKFLGAIAQDPEAYGAITNAHQTVTSVMVNDVIKQRDDHSQPDAAIRAVTHPGGEIAGILSQARADGLREDEKLRGEDYVKGVETTANWVNRGISMAGAKYVELFPIAGDLVGWLQEDIANSVVESAQKDMAKEAADVDEKAERDYLDAEEAVKKAAADAVERAAVGTEMSRHDINDLKGEASTAAADGHTAGRGMRR</sequence>
<organism evidence="3 4">
    <name type="scientific">Streptomyces venezuelae</name>
    <dbReference type="NCBI Taxonomy" id="54571"/>
    <lineage>
        <taxon>Bacteria</taxon>
        <taxon>Bacillati</taxon>
        <taxon>Actinomycetota</taxon>
        <taxon>Actinomycetes</taxon>
        <taxon>Kitasatosporales</taxon>
        <taxon>Streptomycetaceae</taxon>
        <taxon>Streptomyces</taxon>
    </lineage>
</organism>
<dbReference type="Proteomes" id="UP000325211">
    <property type="component" value="Chromosome"/>
</dbReference>